<dbReference type="PANTHER" id="PTHR32552:SF89">
    <property type="entry name" value="CATECHOLATE SIDEROPHORE RECEPTOR FIU"/>
    <property type="match status" value="1"/>
</dbReference>
<evidence type="ECO:0000313" key="16">
    <source>
        <dbReference type="EMBL" id="PWN62748.1"/>
    </source>
</evidence>
<name>A0A316WU20_9FLAO</name>
<dbReference type="InterPro" id="IPR039426">
    <property type="entry name" value="TonB-dep_rcpt-like"/>
</dbReference>
<organism evidence="16 17">
    <name type="scientific">Chryseobacterium viscerum</name>
    <dbReference type="NCBI Taxonomy" id="1037377"/>
    <lineage>
        <taxon>Bacteria</taxon>
        <taxon>Pseudomonadati</taxon>
        <taxon>Bacteroidota</taxon>
        <taxon>Flavobacteriia</taxon>
        <taxon>Flavobacteriales</taxon>
        <taxon>Weeksellaceae</taxon>
        <taxon>Chryseobacterium group</taxon>
        <taxon>Chryseobacterium</taxon>
    </lineage>
</organism>
<keyword evidence="9 13" id="KW-0798">TonB box</keyword>
<evidence type="ECO:0000256" key="3">
    <source>
        <dbReference type="ARBA" id="ARBA00022452"/>
    </source>
</evidence>
<evidence type="ECO:0000256" key="9">
    <source>
        <dbReference type="ARBA" id="ARBA00023077"/>
    </source>
</evidence>
<evidence type="ECO:0000256" key="12">
    <source>
        <dbReference type="PROSITE-ProRule" id="PRU01360"/>
    </source>
</evidence>
<dbReference type="PROSITE" id="PS52016">
    <property type="entry name" value="TONB_DEPENDENT_REC_3"/>
    <property type="match status" value="1"/>
</dbReference>
<evidence type="ECO:0000256" key="11">
    <source>
        <dbReference type="ARBA" id="ARBA00023237"/>
    </source>
</evidence>
<dbReference type="AlphaFoldDB" id="A0A316WU20"/>
<keyword evidence="8" id="KW-0406">Ion transport</keyword>
<dbReference type="GO" id="GO:0015344">
    <property type="term" value="F:siderophore uptake transmembrane transporter activity"/>
    <property type="evidence" value="ECO:0007669"/>
    <property type="project" value="TreeGrafter"/>
</dbReference>
<dbReference type="InterPro" id="IPR036942">
    <property type="entry name" value="Beta-barrel_TonB_sf"/>
</dbReference>
<dbReference type="RefSeq" id="WP_103234740.1">
    <property type="nucleotide sequence ID" value="NZ_PPEG02000003.1"/>
</dbReference>
<evidence type="ECO:0000256" key="4">
    <source>
        <dbReference type="ARBA" id="ARBA00022496"/>
    </source>
</evidence>
<keyword evidence="5 12" id="KW-0812">Transmembrane</keyword>
<proteinExistence type="inferred from homology"/>
<evidence type="ECO:0000259" key="15">
    <source>
        <dbReference type="Pfam" id="PF07715"/>
    </source>
</evidence>
<dbReference type="GO" id="GO:0009279">
    <property type="term" value="C:cell outer membrane"/>
    <property type="evidence" value="ECO:0007669"/>
    <property type="project" value="UniProtKB-SubCell"/>
</dbReference>
<evidence type="ECO:0000256" key="10">
    <source>
        <dbReference type="ARBA" id="ARBA00023136"/>
    </source>
</evidence>
<keyword evidence="6" id="KW-0732">Signal</keyword>
<evidence type="ECO:0000256" key="13">
    <source>
        <dbReference type="RuleBase" id="RU003357"/>
    </source>
</evidence>
<feature type="domain" description="TonB-dependent receptor plug" evidence="15">
    <location>
        <begin position="54"/>
        <end position="165"/>
    </location>
</feature>
<dbReference type="EMBL" id="PPEG02000003">
    <property type="protein sequence ID" value="PWN62748.1"/>
    <property type="molecule type" value="Genomic_DNA"/>
</dbReference>
<keyword evidence="2 12" id="KW-0813">Transport</keyword>
<dbReference type="InterPro" id="IPR037066">
    <property type="entry name" value="Plug_dom_sf"/>
</dbReference>
<evidence type="ECO:0000256" key="5">
    <source>
        <dbReference type="ARBA" id="ARBA00022692"/>
    </source>
</evidence>
<keyword evidence="16" id="KW-0675">Receptor</keyword>
<evidence type="ECO:0000256" key="7">
    <source>
        <dbReference type="ARBA" id="ARBA00023004"/>
    </source>
</evidence>
<evidence type="ECO:0000313" key="17">
    <source>
        <dbReference type="Proteomes" id="UP000236413"/>
    </source>
</evidence>
<dbReference type="InterPro" id="IPR012910">
    <property type="entry name" value="Plug_dom"/>
</dbReference>
<sequence>MESQVIKKLLIFGTMNIAAFMLSQNTVHDTLSAKDKVIDEVVITGNSNPKSSIKTSTSISTLKQADIINASPRTTAEIFRTIPGIRAESSGGEGNSNITVRGVPVSAGGSRYLLIQEDGLPVMQFGDIAFGTQDQFTRFDSFVSRVEALRGGSASVFASNSPAGIINFITKTGEKAGGSIMQQVGLNYKNFRTDIDYGTPLGKDFYIGIGGFYRGGDGPRKTGYTSNNGGQFRLSLLKKFEKGSVRIYGKYLDDRTAAYMPMPIAVSGSDSNPDYTSLSNYNILTGALQSSNFKNDITFGGNGQILKSDIRDGMHSVSKTVGLEFNYDFGSGWKLDAKARYAANDGQFLAPFPASVGSKSEILESVAGYGSAVYAGTNTPVDSNAKYMKTVLFNTKLNNLNNFFSDLNISKKWNKAKLNAGVYNSRQNINLSWNWNTYLMEVSDNNARLVDIVSNTGTKITDHGLLHYGVPEWGGVNRNYDIKYSVIAPHAQVELNPIENLTLDFGARYDFGNVSGSFSGTKNTTRTIDVNQNGILETPELSVAVVDGTVPVDYKYGIFGYSLGANYALNAHHAVFARVSQGGSASADRILFAGYNYTNNDDPALDAVKVNKLNQIEAGYKVRGANYFLNTTFFHARTIEANYEATTQLRTENKYQSWGIEFDGFYKINKNFDIKAGLTYTHAEIKNAIDPTIIGNMPRRTPKFMYSFNPNVNIEKLSLGFFAIGSTKAFTQDSNKLIMPGYVIINPYISYRVLNNLTLNVNANNIFNALAITEAEEGSLQGTNGIVRARTLPGRTFGASVKFDF</sequence>
<protein>
    <submittedName>
        <fullName evidence="16">TonB-dependent receptor</fullName>
    </submittedName>
</protein>
<comment type="subcellular location">
    <subcellularLocation>
        <location evidence="1 12">Cell outer membrane</location>
        <topology evidence="1 12">Multi-pass membrane protein</topology>
    </subcellularLocation>
</comment>
<dbReference type="InterPro" id="IPR018247">
    <property type="entry name" value="EF_Hand_1_Ca_BS"/>
</dbReference>
<keyword evidence="3 12" id="KW-1134">Transmembrane beta strand</keyword>
<dbReference type="PROSITE" id="PS00018">
    <property type="entry name" value="EF_HAND_1"/>
    <property type="match status" value="1"/>
</dbReference>
<comment type="caution">
    <text evidence="16">The sequence shown here is derived from an EMBL/GenBank/DDBJ whole genome shotgun (WGS) entry which is preliminary data.</text>
</comment>
<evidence type="ECO:0000256" key="6">
    <source>
        <dbReference type="ARBA" id="ARBA00022729"/>
    </source>
</evidence>
<keyword evidence="7" id="KW-0408">Iron</keyword>
<evidence type="ECO:0000256" key="2">
    <source>
        <dbReference type="ARBA" id="ARBA00022448"/>
    </source>
</evidence>
<dbReference type="PANTHER" id="PTHR32552">
    <property type="entry name" value="FERRICHROME IRON RECEPTOR-RELATED"/>
    <property type="match status" value="1"/>
</dbReference>
<comment type="similarity">
    <text evidence="12 13">Belongs to the TonB-dependent receptor family.</text>
</comment>
<reference evidence="16 17" key="1">
    <citation type="submission" date="2018-04" db="EMBL/GenBank/DDBJ databases">
        <title>Chryseobacterium oncorhynchi 701B-08T from rainbow trout, and Chryseobacterium viscerum 687B-08T from diseased fish.</title>
        <authorList>
            <person name="Jeong J.-J."/>
            <person name="Lee Y.J."/>
            <person name="Pathiraja D."/>
            <person name="Park B."/>
            <person name="Choi I.-G."/>
            <person name="Kim K.D."/>
        </authorList>
    </citation>
    <scope>NUCLEOTIDE SEQUENCE [LARGE SCALE GENOMIC DNA]</scope>
    <source>
        <strain evidence="16 17">687B-08</strain>
    </source>
</reference>
<dbReference type="Gene3D" id="2.170.130.10">
    <property type="entry name" value="TonB-dependent receptor, plug domain"/>
    <property type="match status" value="1"/>
</dbReference>
<accession>A0A316WU20</accession>
<keyword evidence="4" id="KW-0410">Iron transport</keyword>
<dbReference type="InterPro" id="IPR000531">
    <property type="entry name" value="Beta-barrel_TonB"/>
</dbReference>
<keyword evidence="11 12" id="KW-0998">Cell outer membrane</keyword>
<gene>
    <name evidence="16" type="ORF">C1634_008195</name>
</gene>
<dbReference type="Pfam" id="PF07715">
    <property type="entry name" value="Plug"/>
    <property type="match status" value="1"/>
</dbReference>
<evidence type="ECO:0000259" key="14">
    <source>
        <dbReference type="Pfam" id="PF00593"/>
    </source>
</evidence>
<evidence type="ECO:0000256" key="8">
    <source>
        <dbReference type="ARBA" id="ARBA00023065"/>
    </source>
</evidence>
<evidence type="ECO:0000256" key="1">
    <source>
        <dbReference type="ARBA" id="ARBA00004571"/>
    </source>
</evidence>
<keyword evidence="10 12" id="KW-0472">Membrane</keyword>
<dbReference type="SUPFAM" id="SSF56935">
    <property type="entry name" value="Porins"/>
    <property type="match status" value="1"/>
</dbReference>
<feature type="domain" description="TonB-dependent receptor-like beta-barrel" evidence="14">
    <location>
        <begin position="277"/>
        <end position="766"/>
    </location>
</feature>
<dbReference type="Gene3D" id="2.40.170.20">
    <property type="entry name" value="TonB-dependent receptor, beta-barrel domain"/>
    <property type="match status" value="1"/>
</dbReference>
<dbReference type="Pfam" id="PF00593">
    <property type="entry name" value="TonB_dep_Rec_b-barrel"/>
    <property type="match status" value="1"/>
</dbReference>
<dbReference type="Proteomes" id="UP000236413">
    <property type="component" value="Unassembled WGS sequence"/>
</dbReference>